<name>A0AA39KXA9_9HYME</name>
<evidence type="ECO:0000313" key="3">
    <source>
        <dbReference type="Proteomes" id="UP001168990"/>
    </source>
</evidence>
<evidence type="ECO:0000256" key="1">
    <source>
        <dbReference type="SAM" id="MobiDB-lite"/>
    </source>
</evidence>
<accession>A0AA39KXA9</accession>
<evidence type="ECO:0000313" key="2">
    <source>
        <dbReference type="EMBL" id="KAK0177368.1"/>
    </source>
</evidence>
<gene>
    <name evidence="2" type="ORF">PV328_001430</name>
</gene>
<dbReference type="Proteomes" id="UP001168990">
    <property type="component" value="Unassembled WGS sequence"/>
</dbReference>
<reference evidence="2" key="2">
    <citation type="submission" date="2023-03" db="EMBL/GenBank/DDBJ databases">
        <authorList>
            <person name="Inwood S.N."/>
            <person name="Skelly J.G."/>
            <person name="Guhlin J."/>
            <person name="Harrop T.W.R."/>
            <person name="Goldson S.G."/>
            <person name="Dearden P.K."/>
        </authorList>
    </citation>
    <scope>NUCLEOTIDE SEQUENCE</scope>
    <source>
        <strain evidence="2">Irish</strain>
        <tissue evidence="2">Whole body</tissue>
    </source>
</reference>
<dbReference type="EMBL" id="JAQQBS010000001">
    <property type="protein sequence ID" value="KAK0177368.1"/>
    <property type="molecule type" value="Genomic_DNA"/>
</dbReference>
<protein>
    <submittedName>
        <fullName evidence="2">Uncharacterized protein</fullName>
    </submittedName>
</protein>
<reference evidence="2" key="1">
    <citation type="journal article" date="2023" name="bioRxiv">
        <title>Scaffold-level genome assemblies of two parasitoid biocontrol wasps reveal the parthenogenesis mechanism and an associated novel virus.</title>
        <authorList>
            <person name="Inwood S."/>
            <person name="Skelly J."/>
            <person name="Guhlin J."/>
            <person name="Harrop T."/>
            <person name="Goldson S."/>
            <person name="Dearden P."/>
        </authorList>
    </citation>
    <scope>NUCLEOTIDE SEQUENCE</scope>
    <source>
        <strain evidence="2">Irish</strain>
        <tissue evidence="2">Whole body</tissue>
    </source>
</reference>
<feature type="region of interest" description="Disordered" evidence="1">
    <location>
        <begin position="63"/>
        <end position="90"/>
    </location>
</feature>
<dbReference type="AlphaFoldDB" id="A0AA39KXA9"/>
<organism evidence="2 3">
    <name type="scientific">Microctonus aethiopoides</name>
    <dbReference type="NCBI Taxonomy" id="144406"/>
    <lineage>
        <taxon>Eukaryota</taxon>
        <taxon>Metazoa</taxon>
        <taxon>Ecdysozoa</taxon>
        <taxon>Arthropoda</taxon>
        <taxon>Hexapoda</taxon>
        <taxon>Insecta</taxon>
        <taxon>Pterygota</taxon>
        <taxon>Neoptera</taxon>
        <taxon>Endopterygota</taxon>
        <taxon>Hymenoptera</taxon>
        <taxon>Apocrita</taxon>
        <taxon>Ichneumonoidea</taxon>
        <taxon>Braconidae</taxon>
        <taxon>Euphorinae</taxon>
        <taxon>Microctonus</taxon>
    </lineage>
</organism>
<feature type="compositionally biased region" description="Basic residues" evidence="1">
    <location>
        <begin position="78"/>
        <end position="90"/>
    </location>
</feature>
<proteinExistence type="predicted"/>
<keyword evidence="3" id="KW-1185">Reference proteome</keyword>
<sequence length="140" mass="15419">MLGDRKGKSIIAVNACASHFDRPTMTEVTPGRTARAILNKTLSSNKLAWWQHQRSLIVEPMTRSRDLLTPPKPVSASHQRKLRFRGKRNRRRRRRFLATAVLGDLGEADGGCVISAGGASDVSECACEEYGGVLSTLKRS</sequence>
<comment type="caution">
    <text evidence="2">The sequence shown here is derived from an EMBL/GenBank/DDBJ whole genome shotgun (WGS) entry which is preliminary data.</text>
</comment>